<evidence type="ECO:0000313" key="2">
    <source>
        <dbReference type="EMBL" id="THU44296.1"/>
    </source>
</evidence>
<sequence length="168" mass="19075">MFREIKSVFIERHHRLRVAVRSTRVRVRFDGFPQTVDFVVSQEAKRGTKAHWIPLFSLPFLASLYAPPHCPQSLQRRPRFPANVQPHLISTTATMDVYISEEYVVRRRKEKAAVAAESGKTTGSGLRKEQQQQKERKSRASVVGIIESSSVFGGDGWGQEIVFNCFSA</sequence>
<evidence type="ECO:0000313" key="3">
    <source>
        <dbReference type="Proteomes" id="UP000317650"/>
    </source>
</evidence>
<protein>
    <submittedName>
        <fullName evidence="2">Uncharacterized protein</fullName>
    </submittedName>
</protein>
<accession>A0A4V6T3Y4</accession>
<proteinExistence type="predicted"/>
<dbReference type="AlphaFoldDB" id="A0A4V6T3Y4"/>
<evidence type="ECO:0000256" key="1">
    <source>
        <dbReference type="SAM" id="MobiDB-lite"/>
    </source>
</evidence>
<gene>
    <name evidence="2" type="ORF">C4D60_Mb02t05920</name>
</gene>
<feature type="compositionally biased region" description="Basic and acidic residues" evidence="1">
    <location>
        <begin position="126"/>
        <end position="135"/>
    </location>
</feature>
<keyword evidence="3" id="KW-1185">Reference proteome</keyword>
<name>A0A4V6T3Y4_MUSBA</name>
<reference evidence="2 3" key="1">
    <citation type="journal article" date="2019" name="Nat. Plants">
        <title>Genome sequencing of Musa balbisiana reveals subgenome evolution and function divergence in polyploid bananas.</title>
        <authorList>
            <person name="Yao X."/>
        </authorList>
    </citation>
    <scope>NUCLEOTIDE SEQUENCE [LARGE SCALE GENOMIC DNA]</scope>
    <source>
        <strain evidence="3">cv. DH-PKW</strain>
        <tissue evidence="2">Leaves</tissue>
    </source>
</reference>
<dbReference type="Proteomes" id="UP000317650">
    <property type="component" value="Chromosome 2"/>
</dbReference>
<organism evidence="2 3">
    <name type="scientific">Musa balbisiana</name>
    <name type="common">Banana</name>
    <dbReference type="NCBI Taxonomy" id="52838"/>
    <lineage>
        <taxon>Eukaryota</taxon>
        <taxon>Viridiplantae</taxon>
        <taxon>Streptophyta</taxon>
        <taxon>Embryophyta</taxon>
        <taxon>Tracheophyta</taxon>
        <taxon>Spermatophyta</taxon>
        <taxon>Magnoliopsida</taxon>
        <taxon>Liliopsida</taxon>
        <taxon>Zingiberales</taxon>
        <taxon>Musaceae</taxon>
        <taxon>Musa</taxon>
    </lineage>
</organism>
<dbReference type="EMBL" id="PYDT01000011">
    <property type="protein sequence ID" value="THU44296.1"/>
    <property type="molecule type" value="Genomic_DNA"/>
</dbReference>
<comment type="caution">
    <text evidence="2">The sequence shown here is derived from an EMBL/GenBank/DDBJ whole genome shotgun (WGS) entry which is preliminary data.</text>
</comment>
<feature type="region of interest" description="Disordered" evidence="1">
    <location>
        <begin position="114"/>
        <end position="139"/>
    </location>
</feature>